<accession>A0A0V0XEJ9</accession>
<comment type="caution">
    <text evidence="1">The sequence shown here is derived from an EMBL/GenBank/DDBJ whole genome shotgun (WGS) entry which is preliminary data.</text>
</comment>
<reference evidence="1 2" key="1">
    <citation type="submission" date="2015-01" db="EMBL/GenBank/DDBJ databases">
        <title>Evolution of Trichinella species and genotypes.</title>
        <authorList>
            <person name="Korhonen P.K."/>
            <person name="Edoardo P."/>
            <person name="Giuseppe L.R."/>
            <person name="Gasser R.B."/>
        </authorList>
    </citation>
    <scope>NUCLEOTIDE SEQUENCE [LARGE SCALE GENOMIC DNA]</scope>
    <source>
        <strain evidence="1">ISS141</strain>
    </source>
</reference>
<gene>
    <name evidence="1" type="ORF">T4E_425</name>
</gene>
<protein>
    <submittedName>
        <fullName evidence="1">Uncharacterized protein</fullName>
    </submittedName>
</protein>
<dbReference type="EMBL" id="JYDU01000414">
    <property type="protein sequence ID" value="KRX86247.1"/>
    <property type="molecule type" value="Genomic_DNA"/>
</dbReference>
<dbReference type="Proteomes" id="UP000054815">
    <property type="component" value="Unassembled WGS sequence"/>
</dbReference>
<sequence>MKQNIYHWHDWPDHALFANSATHSSTYRKLPYPEFGTEPQGSLPNNFKQIYLPEQFPRSCWCDCLHRQPEDQSTTSPPETLVDIFHNLAFFNNHRLKFVWKMRCSKPSVGIKGQSNYHLGLYSDVCNILVPDESVLGYFWHNSLCHFELPIIRASALSKAGSTMVESGSKAYSTGCTPHIYLAEQRWR</sequence>
<proteinExistence type="predicted"/>
<dbReference type="AlphaFoldDB" id="A0A0V0XEJ9"/>
<organism evidence="1 2">
    <name type="scientific">Trichinella pseudospiralis</name>
    <name type="common">Parasitic roundworm</name>
    <dbReference type="NCBI Taxonomy" id="6337"/>
    <lineage>
        <taxon>Eukaryota</taxon>
        <taxon>Metazoa</taxon>
        <taxon>Ecdysozoa</taxon>
        <taxon>Nematoda</taxon>
        <taxon>Enoplea</taxon>
        <taxon>Dorylaimia</taxon>
        <taxon>Trichinellida</taxon>
        <taxon>Trichinellidae</taxon>
        <taxon>Trichinella</taxon>
    </lineage>
</organism>
<evidence type="ECO:0000313" key="1">
    <source>
        <dbReference type="EMBL" id="KRX86247.1"/>
    </source>
</evidence>
<name>A0A0V0XEJ9_TRIPS</name>
<evidence type="ECO:0000313" key="2">
    <source>
        <dbReference type="Proteomes" id="UP000054815"/>
    </source>
</evidence>